<dbReference type="GO" id="GO:0003729">
    <property type="term" value="F:mRNA binding"/>
    <property type="evidence" value="ECO:0007669"/>
    <property type="project" value="TreeGrafter"/>
</dbReference>
<dbReference type="PROSITE" id="PS50102">
    <property type="entry name" value="RRM"/>
    <property type="match status" value="2"/>
</dbReference>
<organism evidence="5 6">
    <name type="scientific">Diaphorina citri</name>
    <name type="common">Asian citrus psyllid</name>
    <dbReference type="NCBI Taxonomy" id="121845"/>
    <lineage>
        <taxon>Eukaryota</taxon>
        <taxon>Metazoa</taxon>
        <taxon>Ecdysozoa</taxon>
        <taxon>Arthropoda</taxon>
        <taxon>Hexapoda</taxon>
        <taxon>Insecta</taxon>
        <taxon>Pterygota</taxon>
        <taxon>Neoptera</taxon>
        <taxon>Paraneoptera</taxon>
        <taxon>Hemiptera</taxon>
        <taxon>Sternorrhyncha</taxon>
        <taxon>Psylloidea</taxon>
        <taxon>Psyllidae</taxon>
        <taxon>Diaphorininae</taxon>
        <taxon>Diaphorina</taxon>
    </lineage>
</organism>
<evidence type="ECO:0000256" key="2">
    <source>
        <dbReference type="PROSITE-ProRule" id="PRU00176"/>
    </source>
</evidence>
<accession>A0A1S3DK02</accession>
<dbReference type="Proteomes" id="UP000079169">
    <property type="component" value="Unplaced"/>
</dbReference>
<evidence type="ECO:0000256" key="3">
    <source>
        <dbReference type="SAM" id="MobiDB-lite"/>
    </source>
</evidence>
<dbReference type="PaxDb" id="121845-A0A1S3DK02"/>
<proteinExistence type="predicted"/>
<dbReference type="InterPro" id="IPR035979">
    <property type="entry name" value="RBD_domain_sf"/>
</dbReference>
<dbReference type="KEGG" id="dci:103519274"/>
<feature type="compositionally biased region" description="Polar residues" evidence="3">
    <location>
        <begin position="391"/>
        <end position="402"/>
    </location>
</feature>
<protein>
    <submittedName>
        <fullName evidence="6">Ribonucleoprotein PTB-binding 2-like</fullName>
    </submittedName>
</protein>
<dbReference type="AlphaFoldDB" id="A0A1S3DK02"/>
<evidence type="ECO:0000256" key="1">
    <source>
        <dbReference type="ARBA" id="ARBA00022884"/>
    </source>
</evidence>
<feature type="compositionally biased region" description="Pro residues" evidence="3">
    <location>
        <begin position="431"/>
        <end position="440"/>
    </location>
</feature>
<dbReference type="STRING" id="121845.A0A1S3DK02"/>
<dbReference type="InterPro" id="IPR012677">
    <property type="entry name" value="Nucleotide-bd_a/b_plait_sf"/>
</dbReference>
<dbReference type="GO" id="GO:0005634">
    <property type="term" value="C:nucleus"/>
    <property type="evidence" value="ECO:0007669"/>
    <property type="project" value="TreeGrafter"/>
</dbReference>
<dbReference type="GeneID" id="103519274"/>
<name>A0A1S3DK02_DIACI</name>
<gene>
    <name evidence="6" type="primary">LOC103519274</name>
</gene>
<dbReference type="SUPFAM" id="SSF54928">
    <property type="entry name" value="RNA-binding domain, RBD"/>
    <property type="match status" value="1"/>
</dbReference>
<dbReference type="InterPro" id="IPR050502">
    <property type="entry name" value="Euk_RNA-bind_prot"/>
</dbReference>
<dbReference type="InterPro" id="IPR000504">
    <property type="entry name" value="RRM_dom"/>
</dbReference>
<dbReference type="SMART" id="SM00360">
    <property type="entry name" value="RRM"/>
    <property type="match status" value="3"/>
</dbReference>
<evidence type="ECO:0000313" key="5">
    <source>
        <dbReference type="Proteomes" id="UP000079169"/>
    </source>
</evidence>
<dbReference type="PANTHER" id="PTHR48025:SF1">
    <property type="entry name" value="RRM DOMAIN-CONTAINING PROTEIN"/>
    <property type="match status" value="1"/>
</dbReference>
<reference evidence="6" key="1">
    <citation type="submission" date="2025-08" db="UniProtKB">
        <authorList>
            <consortium name="RefSeq"/>
        </authorList>
    </citation>
    <scope>IDENTIFICATION</scope>
</reference>
<dbReference type="Gene3D" id="3.30.70.330">
    <property type="match status" value="3"/>
</dbReference>
<keyword evidence="5" id="KW-1185">Reference proteome</keyword>
<sequence length="573" mass="64264">MAAGYTETSNKFFVMAAGYTEASYTNPPGSKFSSIIKTNEKAKYWNCAEIVTTASTDGFWEDTPEEKIKKKVLNAKSKFHAGRQLHIKHLPRDVTETEICELLSDLPVQCVHIDSNPQGSSSARAVLEDPEMLDDWDKDRVFSLRGQRVPVTPTPSENMLCVGRLPLSLTEEEFKALVEQYGMVKTCFLMISEKTGDNKGYGFVEFKTKEIGIAAKNHLDGKNIRGVSIICDWLNHNHTTFESLHSKCLYVDNLPKDFRDMTEFRKIFSTYVNPPYCQIALKNGCPQDWGLVEYSCAEDAETAQVNLNSYKLRGRPMRVTYYIPGVRAINLYLKLLNDIPAKGKSLGLLPDPSGQVIVQSLQNLSKQNPIFAQNLQKIILDQIQQSHEDGYTTNKGPGSTGSQEDKSIPLPKSAPPPPPPNYRPEEHKISMPPPVLPPPPPSHMLLKNGIHTPFMKPTHPGLNTSPPVGEAAPTTLEDNLLANQALWNNLLCPPPVNTYNLPPNPYLDANLSLDLQQNILNILILLRTSQCCQIHICFSRIYHMLLVLLPRTEFWAQMLRNRWVLKTTLGTDA</sequence>
<dbReference type="CDD" id="cd12390">
    <property type="entry name" value="RRM3_RAVER"/>
    <property type="match status" value="1"/>
</dbReference>
<feature type="domain" description="RRM" evidence="4">
    <location>
        <begin position="158"/>
        <end position="236"/>
    </location>
</feature>
<feature type="compositionally biased region" description="Pro residues" evidence="3">
    <location>
        <begin position="412"/>
        <end position="422"/>
    </location>
</feature>
<feature type="region of interest" description="Disordered" evidence="3">
    <location>
        <begin position="388"/>
        <end position="440"/>
    </location>
</feature>
<evidence type="ECO:0000313" key="6">
    <source>
        <dbReference type="RefSeq" id="XP_008482581.1"/>
    </source>
</evidence>
<dbReference type="Pfam" id="PF00076">
    <property type="entry name" value="RRM_1"/>
    <property type="match status" value="2"/>
</dbReference>
<feature type="domain" description="RRM" evidence="4">
    <location>
        <begin position="247"/>
        <end position="324"/>
    </location>
</feature>
<keyword evidence="1 2" id="KW-0694">RNA-binding</keyword>
<dbReference type="RefSeq" id="XP_008482581.1">
    <property type="nucleotide sequence ID" value="XM_008484359.3"/>
</dbReference>
<dbReference type="OMA" id="LAKHIMA"/>
<dbReference type="PANTHER" id="PTHR48025">
    <property type="entry name" value="OS02G0815200 PROTEIN"/>
    <property type="match status" value="1"/>
</dbReference>
<evidence type="ECO:0000259" key="4">
    <source>
        <dbReference type="PROSITE" id="PS50102"/>
    </source>
</evidence>